<dbReference type="CDD" id="cd07920">
    <property type="entry name" value="Pumilio"/>
    <property type="match status" value="1"/>
</dbReference>
<dbReference type="InterPro" id="IPR001313">
    <property type="entry name" value="Pumilio_RNA-bd_rpt"/>
</dbReference>
<reference evidence="5 6" key="1">
    <citation type="submission" date="2024-05" db="EMBL/GenBank/DDBJ databases">
        <title>Long read based assembly of the Candida bracarensis genome reveals expanded adhesin content.</title>
        <authorList>
            <person name="Marcet-Houben M."/>
            <person name="Ksiezopolska E."/>
            <person name="Gabaldon T."/>
        </authorList>
    </citation>
    <scope>NUCLEOTIDE SEQUENCE [LARGE SCALE GENOMIC DNA]</scope>
    <source>
        <strain evidence="5 6">CBM6</strain>
    </source>
</reference>
<feature type="repeat" description="Pumilio" evidence="2">
    <location>
        <begin position="543"/>
        <end position="579"/>
    </location>
</feature>
<feature type="region of interest" description="Disordered" evidence="3">
    <location>
        <begin position="423"/>
        <end position="457"/>
    </location>
</feature>
<feature type="region of interest" description="Disordered" evidence="3">
    <location>
        <begin position="206"/>
        <end position="272"/>
    </location>
</feature>
<feature type="compositionally biased region" description="Basic and acidic residues" evidence="3">
    <location>
        <begin position="423"/>
        <end position="435"/>
    </location>
</feature>
<proteinExistence type="predicted"/>
<dbReference type="Proteomes" id="UP001623330">
    <property type="component" value="Unassembled WGS sequence"/>
</dbReference>
<dbReference type="PANTHER" id="PTHR12537">
    <property type="entry name" value="RNA BINDING PROTEIN PUMILIO-RELATED"/>
    <property type="match status" value="1"/>
</dbReference>
<feature type="repeat" description="Pumilio" evidence="2">
    <location>
        <begin position="652"/>
        <end position="691"/>
    </location>
</feature>
<evidence type="ECO:0000259" key="4">
    <source>
        <dbReference type="PROSITE" id="PS50303"/>
    </source>
</evidence>
<comment type="caution">
    <text evidence="5">The sequence shown here is derived from an EMBL/GenBank/DDBJ whole genome shotgun (WGS) entry which is preliminary data.</text>
</comment>
<sequence length="794" mass="87961">MTDLDQTQTQTQTKETPVSDKVAAETVNSALEQLHLDDVETPNKVVMPPNGPPTMQNNAQSHMFPPPQMYGFMPYSQMMHMPHPSGFFHPPEFQDVNGNPNALSGGMPAMFNNSNDASMFPVMGSAFQPLGPTAHENEEGVNKDPFLPVQDQVWNISNDTTATNVIDSITKSSTITDENSEDVTAKLPGANTSAFRRQTFHAISTNGLVDPNLAGSAAPVQGDDNTETSGEKQKTRTQSISYDREGNVEGSVDGDQNKNGKEEKPLVANDKNGYPANYAAAYPYGGPPLQANPVVGVAGHQPPHSAYGVRSPFPGAFGEFGGPFQSFSPNIGGPAPMHPHSPIPMPHSPIQMGPLPDFMKGPISADGGKVDENVPILPQGFPVLQHQQGGTPPPWLYNNPAFNGMMPHSPVMAQGPPHPYGRNKDHMNDKNDKNHFNNRNRGRRNHHYYNNEDRQRKLEDASRYANASLDEFIGNIYSLCKDQHGCRFLQKQLDLLGEKASDAIFEETKQYTIELMTDSFGNYLIQKLLERVSNEQRIELATIAAPKMVEISKDPHGTRALQKLIECISTKEEATIVVDSLKANTVELSKDLNGNHVIQKCLQKLKPEDFQFIFDAAGEECGNIATHRHGCCVLQRCLDHGSKKQFKELCEKLLKHVDKLTIDPFGNYVVQYIISKEADRNDYDYTYKIVNLLKPRFTELSVHKFGSNVVEKILRTPVVAETMINELINEGEAEVQTLLNDSFGNYVLQTALDISRESNNYMYKKLVDLVSPLLVGPIRNTPHGKRIMGILHIE</sequence>
<protein>
    <submittedName>
        <fullName evidence="5">Pumilio homology domain family member 4</fullName>
    </submittedName>
</protein>
<dbReference type="InterPro" id="IPR011989">
    <property type="entry name" value="ARM-like"/>
</dbReference>
<feature type="compositionally biased region" description="Basic residues" evidence="3">
    <location>
        <begin position="436"/>
        <end position="447"/>
    </location>
</feature>
<evidence type="ECO:0000256" key="1">
    <source>
        <dbReference type="ARBA" id="ARBA00022737"/>
    </source>
</evidence>
<dbReference type="Gene3D" id="1.25.10.10">
    <property type="entry name" value="Leucine-rich Repeat Variant"/>
    <property type="match status" value="1"/>
</dbReference>
<dbReference type="SUPFAM" id="SSF48371">
    <property type="entry name" value="ARM repeat"/>
    <property type="match status" value="1"/>
</dbReference>
<dbReference type="PANTHER" id="PTHR12537:SF13">
    <property type="entry name" value="PUMILIO HOMOLOGY DOMAIN FAMILY MEMBER 4"/>
    <property type="match status" value="1"/>
</dbReference>
<evidence type="ECO:0000256" key="3">
    <source>
        <dbReference type="SAM" id="MobiDB-lite"/>
    </source>
</evidence>
<feature type="repeat" description="Pumilio" evidence="2">
    <location>
        <begin position="580"/>
        <end position="615"/>
    </location>
</feature>
<feature type="repeat" description="Pumilio" evidence="2">
    <location>
        <begin position="726"/>
        <end position="768"/>
    </location>
</feature>
<dbReference type="PROSITE" id="PS50302">
    <property type="entry name" value="PUM"/>
    <property type="match status" value="6"/>
</dbReference>
<accession>A0ABR4NPM2</accession>
<name>A0ABR4NPM2_9SACH</name>
<feature type="repeat" description="Pumilio" evidence="2">
    <location>
        <begin position="507"/>
        <end position="542"/>
    </location>
</feature>
<dbReference type="InterPro" id="IPR016024">
    <property type="entry name" value="ARM-type_fold"/>
</dbReference>
<evidence type="ECO:0000256" key="2">
    <source>
        <dbReference type="PROSITE-ProRule" id="PRU00317"/>
    </source>
</evidence>
<keyword evidence="1" id="KW-0677">Repeat</keyword>
<dbReference type="SMART" id="SM00025">
    <property type="entry name" value="Pumilio"/>
    <property type="match status" value="8"/>
</dbReference>
<evidence type="ECO:0000313" key="6">
    <source>
        <dbReference type="Proteomes" id="UP001623330"/>
    </source>
</evidence>
<organism evidence="5 6">
    <name type="scientific">Nakaseomyces bracarensis</name>
    <dbReference type="NCBI Taxonomy" id="273131"/>
    <lineage>
        <taxon>Eukaryota</taxon>
        <taxon>Fungi</taxon>
        <taxon>Dikarya</taxon>
        <taxon>Ascomycota</taxon>
        <taxon>Saccharomycotina</taxon>
        <taxon>Saccharomycetes</taxon>
        <taxon>Saccharomycetales</taxon>
        <taxon>Saccharomycetaceae</taxon>
        <taxon>Nakaseomyces</taxon>
    </lineage>
</organism>
<dbReference type="EMBL" id="JBEVYD010000010">
    <property type="protein sequence ID" value="KAL3229993.1"/>
    <property type="molecule type" value="Genomic_DNA"/>
</dbReference>
<evidence type="ECO:0000313" key="5">
    <source>
        <dbReference type="EMBL" id="KAL3229993.1"/>
    </source>
</evidence>
<gene>
    <name evidence="5" type="ORF">RNJ44_01356</name>
</gene>
<dbReference type="InterPro" id="IPR033712">
    <property type="entry name" value="Pumilio_RNA-bd"/>
</dbReference>
<feature type="repeat" description="Pumilio" evidence="2">
    <location>
        <begin position="471"/>
        <end position="506"/>
    </location>
</feature>
<feature type="compositionally biased region" description="Low complexity" evidence="3">
    <location>
        <begin position="1"/>
        <end position="13"/>
    </location>
</feature>
<dbReference type="InterPro" id="IPR033133">
    <property type="entry name" value="PUM-HD"/>
</dbReference>
<feature type="compositionally biased region" description="Basic and acidic residues" evidence="3">
    <location>
        <begin position="255"/>
        <end position="265"/>
    </location>
</feature>
<dbReference type="Pfam" id="PF00806">
    <property type="entry name" value="PUF"/>
    <property type="match status" value="8"/>
</dbReference>
<feature type="domain" description="PUM-HD" evidence="4">
    <location>
        <begin position="450"/>
        <end position="794"/>
    </location>
</feature>
<feature type="region of interest" description="Disordered" evidence="3">
    <location>
        <begin position="1"/>
        <end position="21"/>
    </location>
</feature>
<dbReference type="PROSITE" id="PS50303">
    <property type="entry name" value="PUM_HD"/>
    <property type="match status" value="1"/>
</dbReference>
<keyword evidence="6" id="KW-1185">Reference proteome</keyword>